<dbReference type="SUPFAM" id="SSF53067">
    <property type="entry name" value="Actin-like ATPase domain"/>
    <property type="match status" value="2"/>
</dbReference>
<keyword evidence="2" id="KW-0547">Nucleotide-binding</keyword>
<name>A0A3B0YGU4_9ZZZZ</name>
<dbReference type="CDD" id="cd24010">
    <property type="entry name" value="ASKHA_NBD_AcK_PK"/>
    <property type="match status" value="1"/>
</dbReference>
<dbReference type="PANTHER" id="PTHR21060">
    <property type="entry name" value="ACETATE KINASE"/>
    <property type="match status" value="1"/>
</dbReference>
<dbReference type="PANTHER" id="PTHR21060:SF15">
    <property type="entry name" value="ACETATE KINASE-RELATED"/>
    <property type="match status" value="1"/>
</dbReference>
<dbReference type="AlphaFoldDB" id="A0A3B0YGU4"/>
<reference evidence="5" key="1">
    <citation type="submission" date="2018-06" db="EMBL/GenBank/DDBJ databases">
        <authorList>
            <person name="Zhirakovskaya E."/>
        </authorList>
    </citation>
    <scope>NUCLEOTIDE SEQUENCE</scope>
</reference>
<dbReference type="NCBIfam" id="TIGR00016">
    <property type="entry name" value="ackA"/>
    <property type="match status" value="1"/>
</dbReference>
<evidence type="ECO:0000313" key="5">
    <source>
        <dbReference type="EMBL" id="VAW68034.1"/>
    </source>
</evidence>
<dbReference type="Gene3D" id="3.30.420.40">
    <property type="match status" value="2"/>
</dbReference>
<evidence type="ECO:0000256" key="3">
    <source>
        <dbReference type="ARBA" id="ARBA00022777"/>
    </source>
</evidence>
<gene>
    <name evidence="5" type="ORF">MNBD_GAMMA09-2380</name>
</gene>
<dbReference type="Pfam" id="PF00871">
    <property type="entry name" value="Acetate_kinase"/>
    <property type="match status" value="1"/>
</dbReference>
<accession>A0A3B0YGU4</accession>
<evidence type="ECO:0000256" key="2">
    <source>
        <dbReference type="ARBA" id="ARBA00022741"/>
    </source>
</evidence>
<keyword evidence="4" id="KW-0067">ATP-binding</keyword>
<proteinExistence type="inferred from homology"/>
<dbReference type="GO" id="GO:0005524">
    <property type="term" value="F:ATP binding"/>
    <property type="evidence" value="ECO:0007669"/>
    <property type="project" value="UniProtKB-KW"/>
</dbReference>
<protein>
    <submittedName>
        <fullName evidence="5">Acetate kinase</fullName>
        <ecNumber evidence="5">2.7.2.1</ecNumber>
    </submittedName>
</protein>
<dbReference type="InterPro" id="IPR004372">
    <property type="entry name" value="Ac/propionate_kinase"/>
</dbReference>
<dbReference type="GO" id="GO:0006083">
    <property type="term" value="P:acetate metabolic process"/>
    <property type="evidence" value="ECO:0007669"/>
    <property type="project" value="TreeGrafter"/>
</dbReference>
<keyword evidence="1 5" id="KW-0808">Transferase</keyword>
<dbReference type="InterPro" id="IPR023865">
    <property type="entry name" value="Aliphatic_acid_kinase_CS"/>
</dbReference>
<dbReference type="EC" id="2.7.2.1" evidence="5"/>
<dbReference type="GO" id="GO:0008776">
    <property type="term" value="F:acetate kinase activity"/>
    <property type="evidence" value="ECO:0007669"/>
    <property type="project" value="UniProtKB-EC"/>
</dbReference>
<dbReference type="EMBL" id="UOFI01000115">
    <property type="protein sequence ID" value="VAW68034.1"/>
    <property type="molecule type" value="Genomic_DNA"/>
</dbReference>
<evidence type="ECO:0000256" key="1">
    <source>
        <dbReference type="ARBA" id="ARBA00022679"/>
    </source>
</evidence>
<dbReference type="HAMAP" id="MF_00020">
    <property type="entry name" value="Acetate_kinase"/>
    <property type="match status" value="1"/>
</dbReference>
<dbReference type="PIRSF" id="PIRSF000722">
    <property type="entry name" value="Acetate_prop_kin"/>
    <property type="match status" value="1"/>
</dbReference>
<dbReference type="PROSITE" id="PS01075">
    <property type="entry name" value="ACETATE_KINASE_1"/>
    <property type="match status" value="1"/>
</dbReference>
<organism evidence="5">
    <name type="scientific">hydrothermal vent metagenome</name>
    <dbReference type="NCBI Taxonomy" id="652676"/>
    <lineage>
        <taxon>unclassified sequences</taxon>
        <taxon>metagenomes</taxon>
        <taxon>ecological metagenomes</taxon>
    </lineage>
</organism>
<dbReference type="InterPro" id="IPR043129">
    <property type="entry name" value="ATPase_NBD"/>
</dbReference>
<dbReference type="PROSITE" id="PS01076">
    <property type="entry name" value="ACETATE_KINASE_2"/>
    <property type="match status" value="1"/>
</dbReference>
<evidence type="ECO:0000256" key="4">
    <source>
        <dbReference type="ARBA" id="ARBA00022840"/>
    </source>
</evidence>
<dbReference type="InterPro" id="IPR000890">
    <property type="entry name" value="Aliphatic_acid_kin_short-chain"/>
</dbReference>
<sequence length="408" mass="44923">MKILVLNSGSSSLKFQLFEEADGNLHALASGLIEQIGAAESTSQLTFTDASGLKKKLRQQTHVIDHREAITQMTLLLKSSDTLADTNELIGIGHRVVHGGETFKQPSKIDNKVLAGIEELIPLAPLHNPANLMGIRMSMEYAEQIPQVAVFDTAFHHSIPQHAYLYALPFELYKQQKIRRYGFHGTSHSYVAQQAALHLDTPLENLKMITLHLGNGASAAAINHGDCIDTSMGMTPLEGLVMGTRSGDLDPAILLYLSRKTGMNIDELDTLLNKKSGLKGICGENDMRKISQAAEQGEPLSSLALKLFCYRLKKYIGAYIAALGGIDCIVFTGGIGENSAVVRQMSCDDMQWLNLDIDKQKNNKQQQGIFEIQTYNSQVKILVIPTNEEYEIARQTLQVINNSIRTTS</sequence>
<dbReference type="PRINTS" id="PR00471">
    <property type="entry name" value="ACETATEKNASE"/>
</dbReference>
<keyword evidence="3 5" id="KW-0418">Kinase</keyword>